<dbReference type="Pfam" id="PF13307">
    <property type="entry name" value="Helicase_C_2"/>
    <property type="match status" value="1"/>
</dbReference>
<name>A0A0T6BF95_9SCAR</name>
<dbReference type="PANTHER" id="PTHR11472">
    <property type="entry name" value="DNA REPAIR DEAD HELICASE RAD3/XP-D SUBFAMILY MEMBER"/>
    <property type="match status" value="1"/>
</dbReference>
<keyword evidence="3" id="KW-1185">Reference proteome</keyword>
<dbReference type="GO" id="GO:0003678">
    <property type="term" value="F:DNA helicase activity"/>
    <property type="evidence" value="ECO:0007669"/>
    <property type="project" value="TreeGrafter"/>
</dbReference>
<feature type="domain" description="ATP-dependent helicase C-terminal" evidence="1">
    <location>
        <begin position="1"/>
        <end position="103"/>
    </location>
</feature>
<dbReference type="InterPro" id="IPR045028">
    <property type="entry name" value="DinG/Rad3-like"/>
</dbReference>
<evidence type="ECO:0000313" key="3">
    <source>
        <dbReference type="Proteomes" id="UP000051574"/>
    </source>
</evidence>
<dbReference type="GO" id="GO:0016818">
    <property type="term" value="F:hydrolase activity, acting on acid anhydrides, in phosphorus-containing anhydrides"/>
    <property type="evidence" value="ECO:0007669"/>
    <property type="project" value="InterPro"/>
</dbReference>
<dbReference type="GO" id="GO:0006139">
    <property type="term" value="P:nucleobase-containing compound metabolic process"/>
    <property type="evidence" value="ECO:0007669"/>
    <property type="project" value="InterPro"/>
</dbReference>
<dbReference type="InterPro" id="IPR027417">
    <property type="entry name" value="P-loop_NTPase"/>
</dbReference>
<dbReference type="PANTHER" id="PTHR11472:SF41">
    <property type="entry name" value="ATP-DEPENDENT DNA HELICASE DDX11-RELATED"/>
    <property type="match status" value="1"/>
</dbReference>
<dbReference type="Gene3D" id="3.40.50.300">
    <property type="entry name" value="P-loop containing nucleotide triphosphate hydrolases"/>
    <property type="match status" value="1"/>
</dbReference>
<organism evidence="2 3">
    <name type="scientific">Oryctes borbonicus</name>
    <dbReference type="NCBI Taxonomy" id="1629725"/>
    <lineage>
        <taxon>Eukaryota</taxon>
        <taxon>Metazoa</taxon>
        <taxon>Ecdysozoa</taxon>
        <taxon>Arthropoda</taxon>
        <taxon>Hexapoda</taxon>
        <taxon>Insecta</taxon>
        <taxon>Pterygota</taxon>
        <taxon>Neoptera</taxon>
        <taxon>Endopterygota</taxon>
        <taxon>Coleoptera</taxon>
        <taxon>Polyphaga</taxon>
        <taxon>Scarabaeiformia</taxon>
        <taxon>Scarabaeidae</taxon>
        <taxon>Dynastinae</taxon>
        <taxon>Oryctes</taxon>
    </lineage>
</organism>
<dbReference type="EMBL" id="LJIG01000938">
    <property type="protein sequence ID" value="KRT86002.1"/>
    <property type="molecule type" value="Genomic_DNA"/>
</dbReference>
<evidence type="ECO:0000313" key="2">
    <source>
        <dbReference type="EMBL" id="KRT86002.1"/>
    </source>
</evidence>
<reference evidence="2 3" key="1">
    <citation type="submission" date="2015-09" db="EMBL/GenBank/DDBJ databases">
        <title>Draft genome of the scarab beetle Oryctes borbonicus.</title>
        <authorList>
            <person name="Meyer J.M."/>
            <person name="Markov G.V."/>
            <person name="Baskaran P."/>
            <person name="Herrmann M."/>
            <person name="Sommer R.J."/>
            <person name="Roedelsperger C."/>
        </authorList>
    </citation>
    <scope>NUCLEOTIDE SEQUENCE [LARGE SCALE GENOMIC DNA]</scope>
    <source>
        <strain evidence="2">OB123</strain>
        <tissue evidence="2">Whole animal</tissue>
    </source>
</reference>
<dbReference type="Proteomes" id="UP000051574">
    <property type="component" value="Unassembled WGS sequence"/>
</dbReference>
<dbReference type="GO" id="GO:0005634">
    <property type="term" value="C:nucleus"/>
    <property type="evidence" value="ECO:0007669"/>
    <property type="project" value="TreeGrafter"/>
</dbReference>
<gene>
    <name evidence="2" type="ORF">AMK59_1317</name>
</gene>
<evidence type="ECO:0000259" key="1">
    <source>
        <dbReference type="SMART" id="SM00491"/>
    </source>
</evidence>
<dbReference type="GO" id="GO:0005524">
    <property type="term" value="F:ATP binding"/>
    <property type="evidence" value="ECO:0007669"/>
    <property type="project" value="InterPro"/>
</dbReference>
<dbReference type="InterPro" id="IPR006555">
    <property type="entry name" value="ATP-dep_Helicase_C"/>
</dbReference>
<dbReference type="GO" id="GO:0003676">
    <property type="term" value="F:nucleic acid binding"/>
    <property type="evidence" value="ECO:0007669"/>
    <property type="project" value="InterPro"/>
</dbReference>
<dbReference type="AlphaFoldDB" id="A0A0T6BF95"/>
<dbReference type="SMART" id="SM00491">
    <property type="entry name" value="HELICc2"/>
    <property type="match status" value="1"/>
</dbReference>
<dbReference type="GO" id="GO:0034085">
    <property type="term" value="P:establishment of sister chromatid cohesion"/>
    <property type="evidence" value="ECO:0007669"/>
    <property type="project" value="TreeGrafter"/>
</dbReference>
<dbReference type="OrthoDB" id="267079at2759"/>
<proteinExistence type="predicted"/>
<protein>
    <recommendedName>
        <fullName evidence="1">ATP-dependent helicase C-terminal domain-containing protein</fullName>
    </recommendedName>
</protein>
<sequence length="138" mass="15514">MIKKPNSPGALLFSVVGGKLSEGLNFSDDLGRCVIVVGMPYANIYAADLKEKMAYLDKLEGGGAGQRFYENLCMKSVNQCIGRAVRHKDDYATVILLDERYNRVSTKNSLPDWIKRSLKTCSYSEGFDLISRFFQEKK</sequence>
<comment type="caution">
    <text evidence="2">The sequence shown here is derived from an EMBL/GenBank/DDBJ whole genome shotgun (WGS) entry which is preliminary data.</text>
</comment>
<accession>A0A0T6BF95</accession>